<protein>
    <submittedName>
        <fullName evidence="2">TIGR04219 family outer membrane beta-barrel protein</fullName>
    </submittedName>
</protein>
<evidence type="ECO:0000256" key="1">
    <source>
        <dbReference type="SAM" id="SignalP"/>
    </source>
</evidence>
<dbReference type="InterPro" id="IPR026387">
    <property type="entry name" value="OMP_w_GlyGly"/>
</dbReference>
<feature type="signal peptide" evidence="1">
    <location>
        <begin position="1"/>
        <end position="20"/>
    </location>
</feature>
<evidence type="ECO:0000313" key="2">
    <source>
        <dbReference type="EMBL" id="RJG47579.1"/>
    </source>
</evidence>
<dbReference type="OrthoDB" id="6708408at2"/>
<sequence length="218" mass="23557">MKKLLALTLLSASISAPAMADDWGIFVGADFMKPSTSGEFEGQDVNLKDDYRGSGYIAVEHSIILLPNAKLAYSNLDTKGKGDNQGFNTDLSSLDAILYYQILDNGLTELDLGLNFRYLDGKAATGESVSSVVPQLYGAAKIGIPSTNFKAFAELTAGSFTDDDTINALAGVSYTFNPQGVAKFSLRGGYRYQEIKLKDDTKFNSEFDGFFLGAEVNF</sequence>
<dbReference type="EMBL" id="QZCH01000012">
    <property type="protein sequence ID" value="RJG47579.1"/>
    <property type="molecule type" value="Genomic_DNA"/>
</dbReference>
<feature type="chain" id="PRO_5019174653" evidence="1">
    <location>
        <begin position="21"/>
        <end position="218"/>
    </location>
</feature>
<organism evidence="2 3">
    <name type="scientific">Motilimonas pumila</name>
    <dbReference type="NCBI Taxonomy" id="2303987"/>
    <lineage>
        <taxon>Bacteria</taxon>
        <taxon>Pseudomonadati</taxon>
        <taxon>Pseudomonadota</taxon>
        <taxon>Gammaproteobacteria</taxon>
        <taxon>Alteromonadales</taxon>
        <taxon>Alteromonadales genera incertae sedis</taxon>
        <taxon>Motilimonas</taxon>
    </lineage>
</organism>
<reference evidence="2 3" key="2">
    <citation type="submission" date="2019-01" db="EMBL/GenBank/DDBJ databases">
        <title>Motilimonas pumilus sp. nov., isolated from the gut of sea cucumber (Apostichopus japonicus).</title>
        <authorList>
            <person name="Wang F.-Q."/>
            <person name="Ren L.-H."/>
            <person name="Lin Y.-W."/>
            <person name="Sun G.-H."/>
            <person name="Du Z.-J."/>
            <person name="Zhao J.-X."/>
            <person name="Liu X.-J."/>
            <person name="Liu L.-J."/>
        </authorList>
    </citation>
    <scope>NUCLEOTIDE SEQUENCE [LARGE SCALE GENOMIC DNA]</scope>
    <source>
        <strain evidence="2 3">PLHSC7-2</strain>
    </source>
</reference>
<name>A0A418YEM6_9GAMM</name>
<comment type="caution">
    <text evidence="2">The sequence shown here is derived from an EMBL/GenBank/DDBJ whole genome shotgun (WGS) entry which is preliminary data.</text>
</comment>
<accession>A0A418YEM6</accession>
<keyword evidence="1" id="KW-0732">Signal</keyword>
<dbReference type="AlphaFoldDB" id="A0A418YEM6"/>
<keyword evidence="3" id="KW-1185">Reference proteome</keyword>
<dbReference type="Proteomes" id="UP000283255">
    <property type="component" value="Unassembled WGS sequence"/>
</dbReference>
<evidence type="ECO:0000313" key="3">
    <source>
        <dbReference type="Proteomes" id="UP000283255"/>
    </source>
</evidence>
<gene>
    <name evidence="2" type="ORF">D1Z90_10615</name>
</gene>
<proteinExistence type="predicted"/>
<dbReference type="RefSeq" id="WP_119910732.1">
    <property type="nucleotide sequence ID" value="NZ_QZCH01000012.1"/>
</dbReference>
<reference evidence="2 3" key="1">
    <citation type="submission" date="2018-09" db="EMBL/GenBank/DDBJ databases">
        <authorList>
            <person name="Wang F."/>
        </authorList>
    </citation>
    <scope>NUCLEOTIDE SEQUENCE [LARGE SCALE GENOMIC DNA]</scope>
    <source>
        <strain evidence="2 3">PLHSC7-2</strain>
    </source>
</reference>
<dbReference type="NCBIfam" id="TIGR04219">
    <property type="entry name" value="OMP_w_GlyGly"/>
    <property type="match status" value="1"/>
</dbReference>